<protein>
    <submittedName>
        <fullName evidence="3">Histidine kinase</fullName>
    </submittedName>
    <submittedName>
        <fullName evidence="2">Sensory transduction protein LytR</fullName>
    </submittedName>
</protein>
<keyword evidence="3" id="KW-0808">Transferase</keyword>
<dbReference type="EMBL" id="MCGH01000002">
    <property type="protein sequence ID" value="ODM05449.1"/>
    <property type="molecule type" value="Genomic_DNA"/>
</dbReference>
<evidence type="ECO:0000313" key="5">
    <source>
        <dbReference type="Proteomes" id="UP000094869"/>
    </source>
</evidence>
<dbReference type="Proteomes" id="UP000094869">
    <property type="component" value="Unassembled WGS sequence"/>
</dbReference>
<dbReference type="Gene3D" id="2.40.50.1020">
    <property type="entry name" value="LytTr DNA-binding domain"/>
    <property type="match status" value="1"/>
</dbReference>
<gene>
    <name evidence="2" type="primary">lytR_2</name>
    <name evidence="2" type="ORF">BEI61_01337</name>
    <name evidence="3" type="ORF">BEI63_06660</name>
</gene>
<evidence type="ECO:0000313" key="2">
    <source>
        <dbReference type="EMBL" id="ODM05449.1"/>
    </source>
</evidence>
<dbReference type="EMBL" id="MEHD01000015">
    <property type="protein sequence ID" value="ODR59200.1"/>
    <property type="molecule type" value="Genomic_DNA"/>
</dbReference>
<dbReference type="AlphaFoldDB" id="A0A1E3A9Y7"/>
<evidence type="ECO:0000313" key="4">
    <source>
        <dbReference type="Proteomes" id="UP000094067"/>
    </source>
</evidence>
<dbReference type="RefSeq" id="WP_069151708.1">
    <property type="nucleotide sequence ID" value="NZ_DAWDRA010000005.1"/>
</dbReference>
<accession>A0A1E3A9Y7</accession>
<dbReference type="GO" id="GO:0016301">
    <property type="term" value="F:kinase activity"/>
    <property type="evidence" value="ECO:0007669"/>
    <property type="project" value="UniProtKB-KW"/>
</dbReference>
<dbReference type="GO" id="GO:0003677">
    <property type="term" value="F:DNA binding"/>
    <property type="evidence" value="ECO:0007669"/>
    <property type="project" value="InterPro"/>
</dbReference>
<dbReference type="InterPro" id="IPR046947">
    <property type="entry name" value="LytR-like"/>
</dbReference>
<dbReference type="PANTHER" id="PTHR37299:SF4">
    <property type="entry name" value="TRANSCRIPTIONAL REGULATOR"/>
    <property type="match status" value="1"/>
</dbReference>
<comment type="caution">
    <text evidence="2">The sequence shown here is derived from an EMBL/GenBank/DDBJ whole genome shotgun (WGS) entry which is preliminary data.</text>
</comment>
<evidence type="ECO:0000313" key="3">
    <source>
        <dbReference type="EMBL" id="ODR59200.1"/>
    </source>
</evidence>
<dbReference type="PANTHER" id="PTHR37299">
    <property type="entry name" value="TRANSCRIPTIONAL REGULATOR-RELATED"/>
    <property type="match status" value="1"/>
</dbReference>
<sequence length="148" mass="17323">MKLIVNQDLQIPETEITIRCACMDSRLERLINQIRQYAFSLTGYQEDKEYQLPLDQIFFIDSVDGKTFLYLEKEVYTCRDTLTSLEERLSCTSFTRISKSCLVNTSFLKSVRPLYNHRLEAVLQNGEKLIITRNYIEPLKEKLKGANL</sequence>
<reference evidence="2 4" key="1">
    <citation type="submission" date="2016-07" db="EMBL/GenBank/DDBJ databases">
        <title>Characterization of isolates of Eisenbergiella tayi derived from blood cultures, using whole genome sequencing.</title>
        <authorList>
            <person name="Burdz T."/>
            <person name="Wiebe D."/>
            <person name="Huynh C."/>
            <person name="Bernard K."/>
        </authorList>
    </citation>
    <scope>NUCLEOTIDE SEQUENCE [LARGE SCALE GENOMIC DNA]</scope>
    <source>
        <strain evidence="2 4">NML 110608</strain>
    </source>
</reference>
<reference evidence="3 5" key="2">
    <citation type="submission" date="2016-08" db="EMBL/GenBank/DDBJ databases">
        <title>Characterization of Isolates of Eisenbergiella tayi Derived from Blood Cultures, Using Whole Genome Sequencing.</title>
        <authorList>
            <person name="Bernier A.-M."/>
            <person name="Burdz T."/>
            <person name="Wiebe D."/>
            <person name="Bernard K."/>
        </authorList>
    </citation>
    <scope>NUCLEOTIDE SEQUENCE [LARGE SCALE GENOMIC DNA]</scope>
    <source>
        <strain evidence="3 5">NML120146</strain>
    </source>
</reference>
<keyword evidence="3" id="KW-0418">Kinase</keyword>
<dbReference type="PROSITE" id="PS50930">
    <property type="entry name" value="HTH_LYTTR"/>
    <property type="match status" value="1"/>
</dbReference>
<evidence type="ECO:0000259" key="1">
    <source>
        <dbReference type="PROSITE" id="PS50930"/>
    </source>
</evidence>
<feature type="domain" description="HTH LytTR-type" evidence="1">
    <location>
        <begin position="41"/>
        <end position="145"/>
    </location>
</feature>
<dbReference type="GO" id="GO:0000156">
    <property type="term" value="F:phosphorelay response regulator activity"/>
    <property type="evidence" value="ECO:0007669"/>
    <property type="project" value="InterPro"/>
</dbReference>
<dbReference type="InterPro" id="IPR007492">
    <property type="entry name" value="LytTR_DNA-bd_dom"/>
</dbReference>
<keyword evidence="5" id="KW-1185">Reference proteome</keyword>
<dbReference type="Proteomes" id="UP000094067">
    <property type="component" value="Unassembled WGS sequence"/>
</dbReference>
<organism evidence="2 4">
    <name type="scientific">Eisenbergiella tayi</name>
    <dbReference type="NCBI Taxonomy" id="1432052"/>
    <lineage>
        <taxon>Bacteria</taxon>
        <taxon>Bacillati</taxon>
        <taxon>Bacillota</taxon>
        <taxon>Clostridia</taxon>
        <taxon>Lachnospirales</taxon>
        <taxon>Lachnospiraceae</taxon>
        <taxon>Eisenbergiella</taxon>
    </lineage>
</organism>
<dbReference type="SMART" id="SM00850">
    <property type="entry name" value="LytTR"/>
    <property type="match status" value="1"/>
</dbReference>
<proteinExistence type="predicted"/>
<dbReference type="Pfam" id="PF04397">
    <property type="entry name" value="LytTR"/>
    <property type="match status" value="1"/>
</dbReference>
<name>A0A1E3A9Y7_9FIRM</name>